<accession>A0AAN8SV67</accession>
<keyword evidence="2" id="KW-1185">Reference proteome</keyword>
<proteinExistence type="predicted"/>
<dbReference type="AlphaFoldDB" id="A0AAN8SV67"/>
<organism evidence="1 2">
    <name type="scientific">Solanum bulbocastanum</name>
    <name type="common">Wild potato</name>
    <dbReference type="NCBI Taxonomy" id="147425"/>
    <lineage>
        <taxon>Eukaryota</taxon>
        <taxon>Viridiplantae</taxon>
        <taxon>Streptophyta</taxon>
        <taxon>Embryophyta</taxon>
        <taxon>Tracheophyta</taxon>
        <taxon>Spermatophyta</taxon>
        <taxon>Magnoliopsida</taxon>
        <taxon>eudicotyledons</taxon>
        <taxon>Gunneridae</taxon>
        <taxon>Pentapetalae</taxon>
        <taxon>asterids</taxon>
        <taxon>lamiids</taxon>
        <taxon>Solanales</taxon>
        <taxon>Solanaceae</taxon>
        <taxon>Solanoideae</taxon>
        <taxon>Solaneae</taxon>
        <taxon>Solanum</taxon>
    </lineage>
</organism>
<dbReference type="EMBL" id="JBANQN010000040">
    <property type="protein sequence ID" value="KAK6772566.1"/>
    <property type="molecule type" value="Genomic_DNA"/>
</dbReference>
<evidence type="ECO:0000313" key="2">
    <source>
        <dbReference type="Proteomes" id="UP001371456"/>
    </source>
</evidence>
<gene>
    <name evidence="1" type="ORF">RDI58_030184</name>
</gene>
<evidence type="ECO:0000313" key="1">
    <source>
        <dbReference type="EMBL" id="KAK6772566.1"/>
    </source>
</evidence>
<name>A0AAN8SV67_SOLBU</name>
<protein>
    <submittedName>
        <fullName evidence="1">Uncharacterized protein</fullName>
    </submittedName>
</protein>
<sequence length="32" mass="3583">MDGTVAAMVFLVPYYCAVRRGYYQSIDGSSYV</sequence>
<reference evidence="1 2" key="1">
    <citation type="submission" date="2024-02" db="EMBL/GenBank/DDBJ databases">
        <title>de novo genome assembly of Solanum bulbocastanum strain 11H21.</title>
        <authorList>
            <person name="Hosaka A.J."/>
        </authorList>
    </citation>
    <scope>NUCLEOTIDE SEQUENCE [LARGE SCALE GENOMIC DNA]</scope>
    <source>
        <tissue evidence="1">Young leaves</tissue>
    </source>
</reference>
<comment type="caution">
    <text evidence="1">The sequence shown here is derived from an EMBL/GenBank/DDBJ whole genome shotgun (WGS) entry which is preliminary data.</text>
</comment>
<dbReference type="Proteomes" id="UP001371456">
    <property type="component" value="Unassembled WGS sequence"/>
</dbReference>